<evidence type="ECO:0000256" key="6">
    <source>
        <dbReference type="ARBA" id="ARBA00022840"/>
    </source>
</evidence>
<dbReference type="AlphaFoldDB" id="A0AA35SB41"/>
<keyword evidence="11" id="KW-1185">Reference proteome</keyword>
<dbReference type="Gene3D" id="1.10.8.60">
    <property type="match status" value="1"/>
</dbReference>
<dbReference type="EC" id="2.7.7.7" evidence="2"/>
<dbReference type="NCBIfam" id="TIGR02397">
    <property type="entry name" value="dnaX_nterm"/>
    <property type="match status" value="1"/>
</dbReference>
<dbReference type="InterPro" id="IPR045085">
    <property type="entry name" value="HLD_clamp_pol_III_gamma_tau"/>
</dbReference>
<feature type="domain" description="AAA+ ATPase" evidence="9">
    <location>
        <begin position="37"/>
        <end position="206"/>
    </location>
</feature>
<keyword evidence="4" id="KW-0547">Nucleotide-binding</keyword>
<dbReference type="EMBL" id="CASHTH010002232">
    <property type="protein sequence ID" value="CAI8026758.1"/>
    <property type="molecule type" value="Genomic_DNA"/>
</dbReference>
<evidence type="ECO:0000313" key="11">
    <source>
        <dbReference type="Proteomes" id="UP001174909"/>
    </source>
</evidence>
<dbReference type="InterPro" id="IPR003593">
    <property type="entry name" value="AAA+_ATPase"/>
</dbReference>
<dbReference type="CDD" id="cd00009">
    <property type="entry name" value="AAA"/>
    <property type="match status" value="1"/>
</dbReference>
<keyword evidence="7" id="KW-0808">Transferase</keyword>
<gene>
    <name evidence="10" type="ORF">GBAR_LOCUS15331</name>
</gene>
<dbReference type="FunFam" id="3.40.50.300:FF:000014">
    <property type="entry name" value="DNA polymerase III subunit gamma/tau"/>
    <property type="match status" value="1"/>
</dbReference>
<comment type="similarity">
    <text evidence="1">Belongs to the DnaX/STICHEL family.</text>
</comment>
<dbReference type="GO" id="GO:0005524">
    <property type="term" value="F:ATP binding"/>
    <property type="evidence" value="ECO:0007669"/>
    <property type="project" value="UniProtKB-KW"/>
</dbReference>
<dbReference type="GO" id="GO:0006261">
    <property type="term" value="P:DNA-templated DNA replication"/>
    <property type="evidence" value="ECO:0007669"/>
    <property type="project" value="TreeGrafter"/>
</dbReference>
<accession>A0AA35SB41</accession>
<dbReference type="PANTHER" id="PTHR11669:SF0">
    <property type="entry name" value="PROTEIN STICHEL-LIKE 2"/>
    <property type="match status" value="1"/>
</dbReference>
<keyword evidence="6" id="KW-0067">ATP-binding</keyword>
<dbReference type="InterPro" id="IPR027417">
    <property type="entry name" value="P-loop_NTPase"/>
</dbReference>
<evidence type="ECO:0000256" key="4">
    <source>
        <dbReference type="ARBA" id="ARBA00022741"/>
    </source>
</evidence>
<dbReference type="NCBIfam" id="NF004046">
    <property type="entry name" value="PRK05563.1"/>
    <property type="match status" value="1"/>
</dbReference>
<dbReference type="SUPFAM" id="SSF52540">
    <property type="entry name" value="P-loop containing nucleoside triphosphate hydrolases"/>
    <property type="match status" value="1"/>
</dbReference>
<evidence type="ECO:0000259" key="9">
    <source>
        <dbReference type="SMART" id="SM00382"/>
    </source>
</evidence>
<dbReference type="InterPro" id="IPR050238">
    <property type="entry name" value="DNA_Rep/Repair_Clamp_Loader"/>
</dbReference>
<comment type="catalytic activity">
    <reaction evidence="8">
        <text>DNA(n) + a 2'-deoxyribonucleoside 5'-triphosphate = DNA(n+1) + diphosphate</text>
        <dbReference type="Rhea" id="RHEA:22508"/>
        <dbReference type="Rhea" id="RHEA-COMP:17339"/>
        <dbReference type="Rhea" id="RHEA-COMP:17340"/>
        <dbReference type="ChEBI" id="CHEBI:33019"/>
        <dbReference type="ChEBI" id="CHEBI:61560"/>
        <dbReference type="ChEBI" id="CHEBI:173112"/>
        <dbReference type="EC" id="2.7.7.7"/>
    </reaction>
</comment>
<dbReference type="InterPro" id="IPR012763">
    <property type="entry name" value="DNA_pol_III_sug/sutau_N"/>
</dbReference>
<evidence type="ECO:0000313" key="10">
    <source>
        <dbReference type="EMBL" id="CAI8026758.1"/>
    </source>
</evidence>
<dbReference type="GO" id="GO:0046872">
    <property type="term" value="F:metal ion binding"/>
    <property type="evidence" value="ECO:0007669"/>
    <property type="project" value="UniProtKB-KW"/>
</dbReference>
<dbReference type="Pfam" id="PF13177">
    <property type="entry name" value="DNA_pol3_delta2"/>
    <property type="match status" value="1"/>
</dbReference>
<dbReference type="SMART" id="SM00382">
    <property type="entry name" value="AAA"/>
    <property type="match status" value="1"/>
</dbReference>
<keyword evidence="7" id="KW-0548">Nucleotidyltransferase</keyword>
<comment type="caution">
    <text evidence="10">The sequence shown here is derived from an EMBL/GenBank/DDBJ whole genome shotgun (WGS) entry which is preliminary data.</text>
</comment>
<keyword evidence="3" id="KW-0479">Metal-binding</keyword>
<keyword evidence="7" id="KW-0239">DNA-directed DNA polymerase</keyword>
<keyword evidence="5" id="KW-0862">Zinc</keyword>
<dbReference type="Proteomes" id="UP001174909">
    <property type="component" value="Unassembled WGS sequence"/>
</dbReference>
<organism evidence="10 11">
    <name type="scientific">Geodia barretti</name>
    <name type="common">Barrett's horny sponge</name>
    <dbReference type="NCBI Taxonomy" id="519541"/>
    <lineage>
        <taxon>Eukaryota</taxon>
        <taxon>Metazoa</taxon>
        <taxon>Porifera</taxon>
        <taxon>Demospongiae</taxon>
        <taxon>Heteroscleromorpha</taxon>
        <taxon>Tetractinellida</taxon>
        <taxon>Astrophorina</taxon>
        <taxon>Geodiidae</taxon>
        <taxon>Geodia</taxon>
    </lineage>
</organism>
<evidence type="ECO:0000256" key="2">
    <source>
        <dbReference type="ARBA" id="ARBA00012417"/>
    </source>
</evidence>
<reference evidence="10" key="1">
    <citation type="submission" date="2023-03" db="EMBL/GenBank/DDBJ databases">
        <authorList>
            <person name="Steffen K."/>
            <person name="Cardenas P."/>
        </authorList>
    </citation>
    <scope>NUCLEOTIDE SEQUENCE</scope>
</reference>
<dbReference type="PANTHER" id="PTHR11669">
    <property type="entry name" value="REPLICATION FACTOR C / DNA POLYMERASE III GAMMA-TAU SUBUNIT"/>
    <property type="match status" value="1"/>
</dbReference>
<dbReference type="GO" id="GO:0009360">
    <property type="term" value="C:DNA polymerase III complex"/>
    <property type="evidence" value="ECO:0007669"/>
    <property type="project" value="InterPro"/>
</dbReference>
<dbReference type="Gene3D" id="3.40.50.300">
    <property type="entry name" value="P-loop containing nucleotide triphosphate hydrolases"/>
    <property type="match status" value="1"/>
</dbReference>
<evidence type="ECO:0000256" key="3">
    <source>
        <dbReference type="ARBA" id="ARBA00022723"/>
    </source>
</evidence>
<dbReference type="CDD" id="cd18137">
    <property type="entry name" value="HLD_clamp_pol_III_gamma_tau"/>
    <property type="match status" value="1"/>
</dbReference>
<evidence type="ECO:0000256" key="5">
    <source>
        <dbReference type="ARBA" id="ARBA00022833"/>
    </source>
</evidence>
<evidence type="ECO:0000256" key="1">
    <source>
        <dbReference type="ARBA" id="ARBA00006360"/>
    </source>
</evidence>
<evidence type="ECO:0000256" key="7">
    <source>
        <dbReference type="ARBA" id="ARBA00022932"/>
    </source>
</evidence>
<proteinExistence type="inferred from homology"/>
<evidence type="ECO:0000256" key="8">
    <source>
        <dbReference type="ARBA" id="ARBA00049244"/>
    </source>
</evidence>
<dbReference type="Gene3D" id="1.20.272.10">
    <property type="match status" value="1"/>
</dbReference>
<dbReference type="GO" id="GO:0003887">
    <property type="term" value="F:DNA-directed DNA polymerase activity"/>
    <property type="evidence" value="ECO:0007669"/>
    <property type="project" value="UniProtKB-KW"/>
</dbReference>
<protein>
    <recommendedName>
        <fullName evidence="2">DNA-directed DNA polymerase</fullName>
        <ecNumber evidence="2">2.7.7.7</ecNumber>
    </recommendedName>
</protein>
<name>A0AA35SB41_GEOBA</name>
<sequence length="335" mass="37702">MSYEVFAQKWRPQYFRDVVGQAHVTATLQNQIRSERLGHAYLFWGPRGTGKTTVARLFAKAVNCLNPQQETDLGPVITGEPCNECDACKEITQGSSFDVREMDAASNRGIDTIRDLRENVKLSPAAYKYKIYIIDEVHMLTTEGFNALLKTLEEPPSHVIFIMATTEHAEIPKTITSRCQDFDFRHLIPDQIISRLQLIADTEKISADSEVLSLIARQSEGCLRDAENLLERLVTSTGKDLVLANIEETLGLGSSSLLYELTEAIVGRNLNSGLAALNQLSVQGMDLTQCLHYLITYFRDLRLLAIDNQLDELIQSPNLNFQHSRKKQNKFQLIG</sequence>